<dbReference type="Pfam" id="PF00962">
    <property type="entry name" value="A_deaminase"/>
    <property type="match status" value="1"/>
</dbReference>
<comment type="cofactor">
    <cofactor evidence="1">
        <name>Zn(2+)</name>
        <dbReference type="ChEBI" id="CHEBI:29105"/>
    </cofactor>
</comment>
<proteinExistence type="inferred from homology"/>
<dbReference type="PANTHER" id="PTHR11409">
    <property type="entry name" value="ADENOSINE DEAMINASE"/>
    <property type="match status" value="1"/>
</dbReference>
<accession>A0A3D9DVC4</accession>
<dbReference type="Proteomes" id="UP000256334">
    <property type="component" value="Unassembled WGS sequence"/>
</dbReference>
<keyword evidence="5" id="KW-0378">Hydrolase</keyword>
<dbReference type="InterPro" id="IPR001365">
    <property type="entry name" value="A_deaminase_dom"/>
</dbReference>
<dbReference type="GO" id="GO:0006154">
    <property type="term" value="P:adenosine catabolic process"/>
    <property type="evidence" value="ECO:0007669"/>
    <property type="project" value="TreeGrafter"/>
</dbReference>
<evidence type="ECO:0000313" key="9">
    <source>
        <dbReference type="EMBL" id="REC94696.1"/>
    </source>
</evidence>
<comment type="caution">
    <text evidence="9">The sequence shown here is derived from an EMBL/GenBank/DDBJ whole genome shotgun (WGS) entry which is preliminary data.</text>
</comment>
<dbReference type="GO" id="GO:0046103">
    <property type="term" value="P:inosine biosynthetic process"/>
    <property type="evidence" value="ECO:0007669"/>
    <property type="project" value="TreeGrafter"/>
</dbReference>
<protein>
    <recommendedName>
        <fullName evidence="3">adenosine deaminase</fullName>
        <ecNumber evidence="3">3.5.4.4</ecNumber>
    </recommendedName>
</protein>
<sequence length="534" mass="57696">MRTHFLSCRRQLATLMTLGAGALLMAAPAPASASADSDRTARTADYMADIRDRPPELRMFLQRMPKGGDIHHHLWGAPWPETLLEEAGKTGLCVHADGSAIAPPPCDGDALVPAEGLAQRDSVLYADLLNALSMRNTPIGPGTPPIEGHDHFFATFDRFAPVAAGSPGALLSASQRLAALDHQRYLETMSNPGALHAFGAMAQSRDLDTDDLDAAFKALSPALESHLADAREEVDEMFDEAATRLGCDSEDAAPGCDVTVRLQGFAVRTQAPMAVFGELMMAFALADADPRYVGVNIVAPEDNPVALADYDRHMQMLAFLSKHYPEVPRALHAGELALGLVPPFELQDHIDKAVEVGGARRIGHGVDIAHEQNAPQLLQAMAEQDVAVEINLTSNDVILGVRGADHPLNLYRDAGVPLVLATDDQGVSRIDLTHEYERGVTEHGLDYPALKQMARNSLEYSFLDGESLWADGDVGDARVEACQDVALENTPEGDCARLIEASDRARLQWQLEQDLVAFEDEVAQWPSMLGASER</sequence>
<reference evidence="9 10" key="1">
    <citation type="submission" date="2018-07" db="EMBL/GenBank/DDBJ databases">
        <title>Genomic Encyclopedia of Type Strains, Phase IV (KMG-IV): sequencing the most valuable type-strain genomes for metagenomic binning, comparative biology and taxonomic classification.</title>
        <authorList>
            <person name="Goeker M."/>
        </authorList>
    </citation>
    <scope>NUCLEOTIDE SEQUENCE [LARGE SCALE GENOMIC DNA]</scope>
    <source>
        <strain evidence="9 10">DSM 14324</strain>
    </source>
</reference>
<dbReference type="OrthoDB" id="105475at2"/>
<evidence type="ECO:0000313" key="10">
    <source>
        <dbReference type="Proteomes" id="UP000256334"/>
    </source>
</evidence>
<evidence type="ECO:0000256" key="5">
    <source>
        <dbReference type="ARBA" id="ARBA00022801"/>
    </source>
</evidence>
<dbReference type="InterPro" id="IPR006311">
    <property type="entry name" value="TAT_signal"/>
</dbReference>
<dbReference type="EMBL" id="QRDJ01000007">
    <property type="protein sequence ID" value="REC94696.1"/>
    <property type="molecule type" value="Genomic_DNA"/>
</dbReference>
<organism evidence="9 10">
    <name type="scientific">Kushneria indalinina DSM 14324</name>
    <dbReference type="NCBI Taxonomy" id="1122140"/>
    <lineage>
        <taxon>Bacteria</taxon>
        <taxon>Pseudomonadati</taxon>
        <taxon>Pseudomonadota</taxon>
        <taxon>Gammaproteobacteria</taxon>
        <taxon>Oceanospirillales</taxon>
        <taxon>Halomonadaceae</taxon>
        <taxon>Kushneria</taxon>
    </lineage>
</organism>
<dbReference type="Gene3D" id="3.20.20.140">
    <property type="entry name" value="Metal-dependent hydrolases"/>
    <property type="match status" value="1"/>
</dbReference>
<gene>
    <name evidence="9" type="ORF">C8D72_1522</name>
</gene>
<evidence type="ECO:0000256" key="6">
    <source>
        <dbReference type="ARBA" id="ARBA00022833"/>
    </source>
</evidence>
<feature type="signal peptide" evidence="7">
    <location>
        <begin position="1"/>
        <end position="33"/>
    </location>
</feature>
<keyword evidence="6" id="KW-0862">Zinc</keyword>
<evidence type="ECO:0000256" key="7">
    <source>
        <dbReference type="SAM" id="SignalP"/>
    </source>
</evidence>
<dbReference type="GO" id="GO:0004000">
    <property type="term" value="F:adenosine deaminase activity"/>
    <property type="evidence" value="ECO:0007669"/>
    <property type="project" value="TreeGrafter"/>
</dbReference>
<dbReference type="AlphaFoldDB" id="A0A3D9DVC4"/>
<dbReference type="GO" id="GO:0046872">
    <property type="term" value="F:metal ion binding"/>
    <property type="evidence" value="ECO:0007669"/>
    <property type="project" value="UniProtKB-KW"/>
</dbReference>
<dbReference type="EC" id="3.5.4.4" evidence="3"/>
<evidence type="ECO:0000256" key="1">
    <source>
        <dbReference type="ARBA" id="ARBA00001947"/>
    </source>
</evidence>
<feature type="chain" id="PRO_5017703605" description="adenosine deaminase" evidence="7">
    <location>
        <begin position="34"/>
        <end position="534"/>
    </location>
</feature>
<dbReference type="PANTHER" id="PTHR11409:SF43">
    <property type="entry name" value="ADENOSINE DEAMINASE"/>
    <property type="match status" value="1"/>
</dbReference>
<dbReference type="InterPro" id="IPR006330">
    <property type="entry name" value="Ado/ade_deaminase"/>
</dbReference>
<evidence type="ECO:0000259" key="8">
    <source>
        <dbReference type="Pfam" id="PF00962"/>
    </source>
</evidence>
<dbReference type="GO" id="GO:0005829">
    <property type="term" value="C:cytosol"/>
    <property type="evidence" value="ECO:0007669"/>
    <property type="project" value="TreeGrafter"/>
</dbReference>
<feature type="domain" description="Adenosine deaminase" evidence="8">
    <location>
        <begin position="252"/>
        <end position="466"/>
    </location>
</feature>
<comment type="similarity">
    <text evidence="2">Belongs to the metallo-dependent hydrolases superfamily. Adenosine and AMP deaminases family.</text>
</comment>
<keyword evidence="10" id="KW-1185">Reference proteome</keyword>
<keyword evidence="7" id="KW-0732">Signal</keyword>
<evidence type="ECO:0000256" key="4">
    <source>
        <dbReference type="ARBA" id="ARBA00022723"/>
    </source>
</evidence>
<keyword evidence="4" id="KW-0479">Metal-binding</keyword>
<dbReference type="PROSITE" id="PS51318">
    <property type="entry name" value="TAT"/>
    <property type="match status" value="1"/>
</dbReference>
<evidence type="ECO:0000256" key="3">
    <source>
        <dbReference type="ARBA" id="ARBA00012784"/>
    </source>
</evidence>
<dbReference type="SUPFAM" id="SSF51556">
    <property type="entry name" value="Metallo-dependent hydrolases"/>
    <property type="match status" value="1"/>
</dbReference>
<evidence type="ECO:0000256" key="2">
    <source>
        <dbReference type="ARBA" id="ARBA00006676"/>
    </source>
</evidence>
<dbReference type="InterPro" id="IPR032466">
    <property type="entry name" value="Metal_Hydrolase"/>
</dbReference>
<name>A0A3D9DVC4_9GAMM</name>
<dbReference type="RefSeq" id="WP_115853802.1">
    <property type="nucleotide sequence ID" value="NZ_QRDJ01000007.1"/>
</dbReference>
<dbReference type="GO" id="GO:0043103">
    <property type="term" value="P:hypoxanthine salvage"/>
    <property type="evidence" value="ECO:0007669"/>
    <property type="project" value="TreeGrafter"/>
</dbReference>